<dbReference type="InterPro" id="IPR005119">
    <property type="entry name" value="LysR_subst-bd"/>
</dbReference>
<sequence>MLVIEAMHGHHDCMELQQMRYAVAVAEERSFTKAAERCFVVQSALSHQIKALERELGVQLFARTSRRVELTAAGEVFVAAARDALQATERAMADAAAADGQVRGTLSIGVIPTITAVDVPRVLACFHNAHPAVQVRLRGGGSEQFISDIRAGRLDVAFLGLAECTPPNGVSFRELSHEALVAALPVSHCLARRKRLKLADLAGEVFVDFPSGSAGRAQGDLAFQAAGLHREVAFEAMTTDLIVGLIRSELAVGMLSADVVPHDSGVLVVPLDDGPRRIEYLAWNEFNPSPATRAFLDAIPHDHADAATDSSDTPAL</sequence>
<keyword evidence="5" id="KW-0804">Transcription</keyword>
<dbReference type="InterPro" id="IPR036388">
    <property type="entry name" value="WH-like_DNA-bd_sf"/>
</dbReference>
<evidence type="ECO:0000256" key="3">
    <source>
        <dbReference type="ARBA" id="ARBA00023125"/>
    </source>
</evidence>
<evidence type="ECO:0000313" key="7">
    <source>
        <dbReference type="EMBL" id="SDR72854.1"/>
    </source>
</evidence>
<dbReference type="RefSeq" id="WP_231286563.1">
    <property type="nucleotide sequence ID" value="NZ_LT629765.1"/>
</dbReference>
<dbReference type="Gene3D" id="3.40.190.290">
    <property type="match status" value="1"/>
</dbReference>
<keyword evidence="3 7" id="KW-0238">DNA-binding</keyword>
<dbReference type="Gene3D" id="1.10.10.10">
    <property type="entry name" value="Winged helix-like DNA-binding domain superfamily/Winged helix DNA-binding domain"/>
    <property type="match status" value="1"/>
</dbReference>
<dbReference type="EMBL" id="LT629765">
    <property type="protein sequence ID" value="SDR72854.1"/>
    <property type="molecule type" value="Genomic_DNA"/>
</dbReference>
<evidence type="ECO:0000256" key="1">
    <source>
        <dbReference type="ARBA" id="ARBA00009437"/>
    </source>
</evidence>
<evidence type="ECO:0000313" key="8">
    <source>
        <dbReference type="Proteomes" id="UP000182237"/>
    </source>
</evidence>
<dbReference type="PROSITE" id="PS50931">
    <property type="entry name" value="HTH_LYSR"/>
    <property type="match status" value="1"/>
</dbReference>
<dbReference type="PANTHER" id="PTHR30346:SF30">
    <property type="entry name" value="SMALL NEUTRAL PROTEASE REGULATORY PROTEIN"/>
    <property type="match status" value="1"/>
</dbReference>
<gene>
    <name evidence="7" type="ORF">SAMN04488539_0180</name>
</gene>
<organism evidence="7 8">
    <name type="scientific">Corynebacterium timonense</name>
    <dbReference type="NCBI Taxonomy" id="441500"/>
    <lineage>
        <taxon>Bacteria</taxon>
        <taxon>Bacillati</taxon>
        <taxon>Actinomycetota</taxon>
        <taxon>Actinomycetes</taxon>
        <taxon>Mycobacteriales</taxon>
        <taxon>Corynebacteriaceae</taxon>
        <taxon>Corynebacterium</taxon>
    </lineage>
</organism>
<evidence type="ECO:0000256" key="5">
    <source>
        <dbReference type="ARBA" id="ARBA00023163"/>
    </source>
</evidence>
<dbReference type="InterPro" id="IPR036390">
    <property type="entry name" value="WH_DNA-bd_sf"/>
</dbReference>
<name>A0A1H1LE50_9CORY</name>
<proteinExistence type="inferred from homology"/>
<evidence type="ECO:0000256" key="4">
    <source>
        <dbReference type="ARBA" id="ARBA00023159"/>
    </source>
</evidence>
<dbReference type="Pfam" id="PF03466">
    <property type="entry name" value="LysR_substrate"/>
    <property type="match status" value="1"/>
</dbReference>
<dbReference type="AlphaFoldDB" id="A0A1H1LE50"/>
<dbReference type="Proteomes" id="UP000182237">
    <property type="component" value="Chromosome I"/>
</dbReference>
<keyword evidence="8" id="KW-1185">Reference proteome</keyword>
<evidence type="ECO:0000259" key="6">
    <source>
        <dbReference type="PROSITE" id="PS50931"/>
    </source>
</evidence>
<dbReference type="SUPFAM" id="SSF53850">
    <property type="entry name" value="Periplasmic binding protein-like II"/>
    <property type="match status" value="1"/>
</dbReference>
<comment type="similarity">
    <text evidence="1">Belongs to the LysR transcriptional regulatory family.</text>
</comment>
<dbReference type="STRING" id="1203190.GCA_000312345_00590"/>
<accession>A0A1H1LE50</accession>
<dbReference type="Pfam" id="PF00126">
    <property type="entry name" value="HTH_1"/>
    <property type="match status" value="1"/>
</dbReference>
<keyword evidence="2" id="KW-0805">Transcription regulation</keyword>
<dbReference type="CDD" id="cd08436">
    <property type="entry name" value="PBP2_LTTR_like_3"/>
    <property type="match status" value="1"/>
</dbReference>
<dbReference type="PANTHER" id="PTHR30346">
    <property type="entry name" value="TRANSCRIPTIONAL DUAL REGULATOR HCAR-RELATED"/>
    <property type="match status" value="1"/>
</dbReference>
<reference evidence="7 8" key="1">
    <citation type="submission" date="2016-10" db="EMBL/GenBank/DDBJ databases">
        <authorList>
            <person name="de Groot N.N."/>
        </authorList>
    </citation>
    <scope>NUCLEOTIDE SEQUENCE [LARGE SCALE GENOMIC DNA]</scope>
    <source>
        <strain evidence="7 8">DSM 45434</strain>
    </source>
</reference>
<feature type="domain" description="HTH lysR-type" evidence="6">
    <location>
        <begin position="14"/>
        <end position="71"/>
    </location>
</feature>
<dbReference type="PRINTS" id="PR00039">
    <property type="entry name" value="HTHLYSR"/>
</dbReference>
<dbReference type="GO" id="GO:0003700">
    <property type="term" value="F:DNA-binding transcription factor activity"/>
    <property type="evidence" value="ECO:0007669"/>
    <property type="project" value="InterPro"/>
</dbReference>
<dbReference type="FunFam" id="1.10.10.10:FF:000001">
    <property type="entry name" value="LysR family transcriptional regulator"/>
    <property type="match status" value="1"/>
</dbReference>
<evidence type="ECO:0000256" key="2">
    <source>
        <dbReference type="ARBA" id="ARBA00023015"/>
    </source>
</evidence>
<dbReference type="eggNOG" id="COG0583">
    <property type="taxonomic scope" value="Bacteria"/>
</dbReference>
<dbReference type="SUPFAM" id="SSF46785">
    <property type="entry name" value="Winged helix' DNA-binding domain"/>
    <property type="match status" value="1"/>
</dbReference>
<keyword evidence="4" id="KW-0010">Activator</keyword>
<dbReference type="InterPro" id="IPR000847">
    <property type="entry name" value="LysR_HTH_N"/>
</dbReference>
<dbReference type="GO" id="GO:0003677">
    <property type="term" value="F:DNA binding"/>
    <property type="evidence" value="ECO:0007669"/>
    <property type="project" value="UniProtKB-KW"/>
</dbReference>
<protein>
    <submittedName>
        <fullName evidence="7">DNA-binding transcriptional regulator, LysR family</fullName>
    </submittedName>
</protein>
<dbReference type="GO" id="GO:0032993">
    <property type="term" value="C:protein-DNA complex"/>
    <property type="evidence" value="ECO:0007669"/>
    <property type="project" value="TreeGrafter"/>
</dbReference>